<feature type="transmembrane region" description="Helical" evidence="10">
    <location>
        <begin position="18"/>
        <end position="42"/>
    </location>
</feature>
<keyword evidence="7 8" id="KW-0568">Pathogenesis-related protein</keyword>
<comment type="caution">
    <text evidence="11">The sequence shown here is derived from an EMBL/GenBank/DDBJ whole genome shotgun (WGS) entry which is preliminary data.</text>
</comment>
<evidence type="ECO:0000256" key="7">
    <source>
        <dbReference type="ARBA" id="ARBA00023265"/>
    </source>
</evidence>
<comment type="function">
    <text evidence="8">May be involved in modulation of pathogen defense and leaf cell death.</text>
</comment>
<feature type="transmembrane region" description="Helical" evidence="10">
    <location>
        <begin position="285"/>
        <end position="305"/>
    </location>
</feature>
<name>A0A6A2XN52_HIBSY</name>
<evidence type="ECO:0000256" key="9">
    <source>
        <dbReference type="SAM" id="MobiDB-lite"/>
    </source>
</evidence>
<feature type="transmembrane region" description="Helical" evidence="10">
    <location>
        <begin position="160"/>
        <end position="181"/>
    </location>
</feature>
<dbReference type="Proteomes" id="UP000436088">
    <property type="component" value="Unassembled WGS sequence"/>
</dbReference>
<evidence type="ECO:0000256" key="5">
    <source>
        <dbReference type="ARBA" id="ARBA00022989"/>
    </source>
</evidence>
<evidence type="ECO:0000256" key="8">
    <source>
        <dbReference type="RuleBase" id="RU280816"/>
    </source>
</evidence>
<dbReference type="AlphaFoldDB" id="A0A6A2XN52"/>
<feature type="compositionally biased region" description="Basic and acidic residues" evidence="9">
    <location>
        <begin position="548"/>
        <end position="564"/>
    </location>
</feature>
<feature type="compositionally biased region" description="Low complexity" evidence="9">
    <location>
        <begin position="474"/>
        <end position="489"/>
    </location>
</feature>
<keyword evidence="4 8" id="KW-0611">Plant defense</keyword>
<dbReference type="InterPro" id="IPR004326">
    <property type="entry name" value="Mlo"/>
</dbReference>
<dbReference type="GO" id="GO:0006952">
    <property type="term" value="P:defense response"/>
    <property type="evidence" value="ECO:0007669"/>
    <property type="project" value="UniProtKB-KW"/>
</dbReference>
<keyword evidence="12" id="KW-1185">Reference proteome</keyword>
<comment type="domain">
    <text evidence="8">The C-terminus contains a calmodulin-binding domain, which binds calmodulin in a calcium-dependent fashion.</text>
</comment>
<dbReference type="Pfam" id="PF03094">
    <property type="entry name" value="Mlo"/>
    <property type="match status" value="1"/>
</dbReference>
<sequence>MSTEGGTPSRSLEETPKWAVAVVCFILVVISIIIEHIIHMIGKWLKKKYKRALYDALEKVKSELMLLGFISLLLTVGSGTITGICISERLGSTWHPCPTNREENLDEPAEDSSENKQRRRLLMMSDSGRVFRRSLAGSSEDKCADQGKVPFISYDAIDQLHYFIFVLAIVHVIYCILTLGLGRAKMSRWKRWEKETETIEYQYTHDPERFRFARETSFGRRHLSSWAKVPILMWIVCFFRQFVRSVPKVDYLTLRHGFMMAHLPPQSQNNFNFQKYINRSLEEDFSVVVGISPLIWFCAVLFLLFNPHGWYSYLWLPFIPLIVILLVGTKLQVIITKMALRIQERGEVVRGVPVVEPGDDLFWFNRPRFLLFLISFVLFQNAFQLAFFAYTWYEFGISSCFHKDLADLVISISMGVVVQILCSYVTLPLYALVTQMGSHMKPTIFNERVATALKNWHETARKHVKSNKSSVTATPFSSTPNTPSHHTSPAQLLRRYRNETDSVNASPGRLSLDIKRSETDSPSVSYHNNADGSSSHNPNMVEQVQGGTDRDVKEPSFSEERESAYHSINILPKEFSFERRTSI</sequence>
<evidence type="ECO:0000256" key="6">
    <source>
        <dbReference type="ARBA" id="ARBA00023136"/>
    </source>
</evidence>
<feature type="transmembrane region" description="Helical" evidence="10">
    <location>
        <begin position="311"/>
        <end position="335"/>
    </location>
</feature>
<feature type="transmembrane region" description="Helical" evidence="10">
    <location>
        <begin position="63"/>
        <end position="84"/>
    </location>
</feature>
<feature type="compositionally biased region" description="Polar residues" evidence="9">
    <location>
        <begin position="520"/>
        <end position="546"/>
    </location>
</feature>
<gene>
    <name evidence="8" type="primary">MLO</name>
    <name evidence="11" type="ORF">F3Y22_tig00116979pilonHSYRG00004</name>
</gene>
<dbReference type="PANTHER" id="PTHR31942:SF34">
    <property type="entry name" value="MLO-LIKE PROTEIN"/>
    <property type="match status" value="1"/>
</dbReference>
<evidence type="ECO:0000313" key="12">
    <source>
        <dbReference type="Proteomes" id="UP000436088"/>
    </source>
</evidence>
<evidence type="ECO:0000313" key="11">
    <source>
        <dbReference type="EMBL" id="KAE8657847.1"/>
    </source>
</evidence>
<keyword evidence="8" id="KW-0112">Calmodulin-binding</keyword>
<dbReference type="EMBL" id="VEPZ02001751">
    <property type="protein sequence ID" value="KAE8657847.1"/>
    <property type="molecule type" value="Genomic_DNA"/>
</dbReference>
<feature type="transmembrane region" description="Helical" evidence="10">
    <location>
        <begin position="369"/>
        <end position="393"/>
    </location>
</feature>
<dbReference type="GO" id="GO:0005516">
    <property type="term" value="F:calmodulin binding"/>
    <property type="evidence" value="ECO:0007669"/>
    <property type="project" value="UniProtKB-KW"/>
</dbReference>
<feature type="region of interest" description="Disordered" evidence="9">
    <location>
        <begin position="97"/>
        <end position="117"/>
    </location>
</feature>
<evidence type="ECO:0000256" key="4">
    <source>
        <dbReference type="ARBA" id="ARBA00022821"/>
    </source>
</evidence>
<accession>A0A6A2XN52</accession>
<evidence type="ECO:0000256" key="2">
    <source>
        <dbReference type="ARBA" id="ARBA00006574"/>
    </source>
</evidence>
<keyword evidence="6 8" id="KW-0472">Membrane</keyword>
<reference evidence="11" key="1">
    <citation type="submission" date="2019-09" db="EMBL/GenBank/DDBJ databases">
        <title>Draft genome information of white flower Hibiscus syriacus.</title>
        <authorList>
            <person name="Kim Y.-M."/>
        </authorList>
    </citation>
    <scope>NUCLEOTIDE SEQUENCE [LARGE SCALE GENOMIC DNA]</scope>
    <source>
        <strain evidence="11">YM2019G1</strain>
    </source>
</reference>
<keyword evidence="5 8" id="KW-1133">Transmembrane helix</keyword>
<dbReference type="GO" id="GO:0016020">
    <property type="term" value="C:membrane"/>
    <property type="evidence" value="ECO:0007669"/>
    <property type="project" value="UniProtKB-SubCell"/>
</dbReference>
<proteinExistence type="inferred from homology"/>
<comment type="subcellular location">
    <subcellularLocation>
        <location evidence="1 8">Membrane</location>
        <topology evidence="1 8">Multi-pass membrane protein</topology>
    </subcellularLocation>
</comment>
<keyword evidence="3 8" id="KW-0812">Transmembrane</keyword>
<organism evidence="11 12">
    <name type="scientific">Hibiscus syriacus</name>
    <name type="common">Rose of Sharon</name>
    <dbReference type="NCBI Taxonomy" id="106335"/>
    <lineage>
        <taxon>Eukaryota</taxon>
        <taxon>Viridiplantae</taxon>
        <taxon>Streptophyta</taxon>
        <taxon>Embryophyta</taxon>
        <taxon>Tracheophyta</taxon>
        <taxon>Spermatophyta</taxon>
        <taxon>Magnoliopsida</taxon>
        <taxon>eudicotyledons</taxon>
        <taxon>Gunneridae</taxon>
        <taxon>Pentapetalae</taxon>
        <taxon>rosids</taxon>
        <taxon>malvids</taxon>
        <taxon>Malvales</taxon>
        <taxon>Malvaceae</taxon>
        <taxon>Malvoideae</taxon>
        <taxon>Hibiscus</taxon>
    </lineage>
</organism>
<evidence type="ECO:0000256" key="10">
    <source>
        <dbReference type="SAM" id="Phobius"/>
    </source>
</evidence>
<feature type="region of interest" description="Disordered" evidence="9">
    <location>
        <begin position="462"/>
        <end position="564"/>
    </location>
</feature>
<evidence type="ECO:0000256" key="1">
    <source>
        <dbReference type="ARBA" id="ARBA00004141"/>
    </source>
</evidence>
<evidence type="ECO:0000256" key="3">
    <source>
        <dbReference type="ARBA" id="ARBA00022692"/>
    </source>
</evidence>
<dbReference type="PANTHER" id="PTHR31942">
    <property type="entry name" value="MLO-LIKE PROTEIN 1"/>
    <property type="match status" value="1"/>
</dbReference>
<protein>
    <recommendedName>
        <fullName evidence="8">MLO-like protein</fullName>
    </recommendedName>
</protein>
<comment type="similarity">
    <text evidence="2 8">Belongs to the MLO family.</text>
</comment>
<feature type="transmembrane region" description="Helical" evidence="10">
    <location>
        <begin position="408"/>
        <end position="433"/>
    </location>
</feature>